<sequence length="129" mass="14009">MLAGELLASQAKSRQIHADIASLDAVIRQLDPDYPIESIQTKYVRTLAAEDFAGLGRSVLDVLRQANKPLTIPDVGARVIVLRGMDASIGAVRRAVEDGVARALRHQRGAGVVRNADKAGRLMQWELVE</sequence>
<comment type="caution">
    <text evidence="1">The sequence shown here is derived from an EMBL/GenBank/DDBJ whole genome shotgun (WGS) entry which is preliminary data.</text>
</comment>
<dbReference type="AlphaFoldDB" id="A0A502ENE2"/>
<dbReference type="Proteomes" id="UP000317078">
    <property type="component" value="Unassembled WGS sequence"/>
</dbReference>
<dbReference type="EMBL" id="RCZP01000076">
    <property type="protein sequence ID" value="TPG38552.1"/>
    <property type="molecule type" value="Genomic_DNA"/>
</dbReference>
<evidence type="ECO:0000313" key="2">
    <source>
        <dbReference type="Proteomes" id="UP000317078"/>
    </source>
</evidence>
<keyword evidence="2" id="KW-1185">Reference proteome</keyword>
<accession>A0A502ENE2</accession>
<reference evidence="1 2" key="1">
    <citation type="journal article" date="2019" name="Environ. Microbiol.">
        <title>Species interactions and distinct microbial communities in high Arctic permafrost affected cryosols are associated with the CH4 and CO2 gas fluxes.</title>
        <authorList>
            <person name="Altshuler I."/>
            <person name="Hamel J."/>
            <person name="Turney S."/>
            <person name="Magnuson E."/>
            <person name="Levesque R."/>
            <person name="Greer C."/>
            <person name="Whyte L.G."/>
        </authorList>
    </citation>
    <scope>NUCLEOTIDE SEQUENCE [LARGE SCALE GENOMIC DNA]</scope>
    <source>
        <strain evidence="1 2">S9.3B</strain>
    </source>
</reference>
<evidence type="ECO:0000313" key="1">
    <source>
        <dbReference type="EMBL" id="TPG38552.1"/>
    </source>
</evidence>
<gene>
    <name evidence="1" type="ORF">EAH89_29360</name>
</gene>
<organism evidence="1 2">
    <name type="scientific">Muricoccus nepalensis</name>
    <dbReference type="NCBI Taxonomy" id="1854500"/>
    <lineage>
        <taxon>Bacteria</taxon>
        <taxon>Pseudomonadati</taxon>
        <taxon>Pseudomonadota</taxon>
        <taxon>Alphaproteobacteria</taxon>
        <taxon>Acetobacterales</taxon>
        <taxon>Roseomonadaceae</taxon>
        <taxon>Muricoccus</taxon>
    </lineage>
</organism>
<protein>
    <submittedName>
        <fullName evidence="1">Uncharacterized protein</fullName>
    </submittedName>
</protein>
<name>A0A502ENE2_9PROT</name>
<proteinExistence type="predicted"/>